<organism evidence="4 5">
    <name type="scientific">Aquibium carbonis</name>
    <dbReference type="NCBI Taxonomy" id="2495581"/>
    <lineage>
        <taxon>Bacteria</taxon>
        <taxon>Pseudomonadati</taxon>
        <taxon>Pseudomonadota</taxon>
        <taxon>Alphaproteobacteria</taxon>
        <taxon>Hyphomicrobiales</taxon>
        <taxon>Phyllobacteriaceae</taxon>
        <taxon>Aquibium</taxon>
    </lineage>
</organism>
<keyword evidence="1" id="KW-0560">Oxidoreductase</keyword>
<dbReference type="SUPFAM" id="SSF51735">
    <property type="entry name" value="NAD(P)-binding Rossmann-fold domains"/>
    <property type="match status" value="1"/>
</dbReference>
<dbReference type="GO" id="GO:0016491">
    <property type="term" value="F:oxidoreductase activity"/>
    <property type="evidence" value="ECO:0007669"/>
    <property type="project" value="UniProtKB-KW"/>
</dbReference>
<proteinExistence type="predicted"/>
<feature type="domain" description="GFO/IDH/MocA-like oxidoreductase" evidence="3">
    <location>
        <begin position="136"/>
        <end position="262"/>
    </location>
</feature>
<dbReference type="Pfam" id="PF01408">
    <property type="entry name" value="GFO_IDH_MocA"/>
    <property type="match status" value="1"/>
</dbReference>
<reference evidence="4 5" key="1">
    <citation type="submission" date="2018-12" db="EMBL/GenBank/DDBJ databases">
        <title>Mesorhizobium carbonis sp. nov., isolated from coal mine water.</title>
        <authorList>
            <person name="Xin W."/>
            <person name="Xu Z."/>
            <person name="Xiang F."/>
            <person name="Zhang J."/>
            <person name="Xi L."/>
            <person name="Liu J."/>
        </authorList>
    </citation>
    <scope>NUCLEOTIDE SEQUENCE [LARGE SCALE GENOMIC DNA]</scope>
    <source>
        <strain evidence="4 5">B2.3</strain>
    </source>
</reference>
<dbReference type="Gene3D" id="3.40.50.720">
    <property type="entry name" value="NAD(P)-binding Rossmann-like Domain"/>
    <property type="match status" value="1"/>
</dbReference>
<dbReference type="PANTHER" id="PTHR43818">
    <property type="entry name" value="BCDNA.GH03377"/>
    <property type="match status" value="1"/>
</dbReference>
<dbReference type="InterPro" id="IPR055170">
    <property type="entry name" value="GFO_IDH_MocA-like_dom"/>
</dbReference>
<evidence type="ECO:0000313" key="4">
    <source>
        <dbReference type="EMBL" id="RST88097.1"/>
    </source>
</evidence>
<sequence length="341" mass="37107">MTYTLRFAAIGLDHRHIFHMVGELIAQGAVCAGYCPLTSDPRVLDGFRERFPDLAPVSRDALFDDPSIDVVVSAAIPRDRPEIAIRAMRAGKDVMVDKPGATTLDQVEAIEQVATETGRIFSICFSERFVVRACEAASRLVATGEIGRVVQTVGLGPHRLNRAIRPAWFFERAAHGGILVDIASHQIDQFLFYTGARDAEIVSSAVANHALPDIPDFEDYGEILLRSASASGFIRVDWFTPDGLDAWGDGRLVILGTDGYIELRKYIDIAGRPGGDHLFLANASGTRHIDAGHEPLTYFRNFLADVRDRTATAMPDGHALTVTRLALKAQGSAARIVRAGA</sequence>
<evidence type="ECO:0000313" key="5">
    <source>
        <dbReference type="Proteomes" id="UP000278398"/>
    </source>
</evidence>
<dbReference type="RefSeq" id="WP_126697759.1">
    <property type="nucleotide sequence ID" value="NZ_RWKW01000004.1"/>
</dbReference>
<keyword evidence="5" id="KW-1185">Reference proteome</keyword>
<feature type="domain" description="Gfo/Idh/MocA-like oxidoreductase N-terminal" evidence="2">
    <location>
        <begin position="60"/>
        <end position="123"/>
    </location>
</feature>
<dbReference type="InterPro" id="IPR000683">
    <property type="entry name" value="Gfo/Idh/MocA-like_OxRdtase_N"/>
</dbReference>
<evidence type="ECO:0000259" key="3">
    <source>
        <dbReference type="Pfam" id="PF22725"/>
    </source>
</evidence>
<dbReference type="AlphaFoldDB" id="A0A429Z324"/>
<accession>A0A429Z324</accession>
<dbReference type="Pfam" id="PF22725">
    <property type="entry name" value="GFO_IDH_MocA_C3"/>
    <property type="match status" value="1"/>
</dbReference>
<dbReference type="InterPro" id="IPR036291">
    <property type="entry name" value="NAD(P)-bd_dom_sf"/>
</dbReference>
<dbReference type="Gene3D" id="3.30.360.10">
    <property type="entry name" value="Dihydrodipicolinate Reductase, domain 2"/>
    <property type="match status" value="1"/>
</dbReference>
<dbReference type="Proteomes" id="UP000278398">
    <property type="component" value="Unassembled WGS sequence"/>
</dbReference>
<dbReference type="EMBL" id="RWKW01000004">
    <property type="protein sequence ID" value="RST88097.1"/>
    <property type="molecule type" value="Genomic_DNA"/>
</dbReference>
<dbReference type="OrthoDB" id="9768836at2"/>
<name>A0A429Z324_9HYPH</name>
<protein>
    <submittedName>
        <fullName evidence="4">Gfo/Idh/MocA family oxidoreductase</fullName>
    </submittedName>
</protein>
<evidence type="ECO:0000259" key="2">
    <source>
        <dbReference type="Pfam" id="PF01408"/>
    </source>
</evidence>
<dbReference type="InterPro" id="IPR050463">
    <property type="entry name" value="Gfo/Idh/MocA_oxidrdct_glycsds"/>
</dbReference>
<comment type="caution">
    <text evidence="4">The sequence shown here is derived from an EMBL/GenBank/DDBJ whole genome shotgun (WGS) entry which is preliminary data.</text>
</comment>
<gene>
    <name evidence="4" type="ORF">EJC49_01855</name>
</gene>
<dbReference type="GO" id="GO:0000166">
    <property type="term" value="F:nucleotide binding"/>
    <property type="evidence" value="ECO:0007669"/>
    <property type="project" value="InterPro"/>
</dbReference>
<dbReference type="PANTHER" id="PTHR43818:SF11">
    <property type="entry name" value="BCDNA.GH03377"/>
    <property type="match status" value="1"/>
</dbReference>
<evidence type="ECO:0000256" key="1">
    <source>
        <dbReference type="ARBA" id="ARBA00023002"/>
    </source>
</evidence>
<dbReference type="SUPFAM" id="SSF55347">
    <property type="entry name" value="Glyceraldehyde-3-phosphate dehydrogenase-like, C-terminal domain"/>
    <property type="match status" value="1"/>
</dbReference>